<keyword evidence="3" id="KW-1185">Reference proteome</keyword>
<feature type="transmembrane region" description="Helical" evidence="1">
    <location>
        <begin position="385"/>
        <end position="407"/>
    </location>
</feature>
<name>A0ABR1GCU6_AURAN</name>
<feature type="transmembrane region" description="Helical" evidence="1">
    <location>
        <begin position="106"/>
        <end position="126"/>
    </location>
</feature>
<evidence type="ECO:0000313" key="3">
    <source>
        <dbReference type="Proteomes" id="UP001363151"/>
    </source>
</evidence>
<dbReference type="Gene3D" id="1.20.1250.20">
    <property type="entry name" value="MFS general substrate transporter like domains"/>
    <property type="match status" value="1"/>
</dbReference>
<feature type="transmembrane region" description="Helical" evidence="1">
    <location>
        <begin position="414"/>
        <end position="432"/>
    </location>
</feature>
<feature type="transmembrane region" description="Helical" evidence="1">
    <location>
        <begin position="78"/>
        <end position="99"/>
    </location>
</feature>
<feature type="transmembrane region" description="Helical" evidence="1">
    <location>
        <begin position="165"/>
        <end position="185"/>
    </location>
</feature>
<organism evidence="2 3">
    <name type="scientific">Aureococcus anophagefferens</name>
    <name type="common">Harmful bloom alga</name>
    <dbReference type="NCBI Taxonomy" id="44056"/>
    <lineage>
        <taxon>Eukaryota</taxon>
        <taxon>Sar</taxon>
        <taxon>Stramenopiles</taxon>
        <taxon>Ochrophyta</taxon>
        <taxon>Pelagophyceae</taxon>
        <taxon>Pelagomonadales</taxon>
        <taxon>Pelagomonadaceae</taxon>
        <taxon>Aureococcus</taxon>
    </lineage>
</organism>
<evidence type="ECO:0000256" key="1">
    <source>
        <dbReference type="SAM" id="Phobius"/>
    </source>
</evidence>
<dbReference type="Pfam" id="PF07690">
    <property type="entry name" value="MFS_1"/>
    <property type="match status" value="1"/>
</dbReference>
<sequence length="461" mass="47992">MGATPAEQTKSLLGREKPVDVQPGSVWLWLALLVASVFRQWAYSVLASLYALSPSDYDDKTSVRGATSLSSDEYAGIVYAYTIVAVTAMGASGACTTLFGARRTAVAGLGLQVAGCVTCGLSYGVVQLAAGTLVLSGGFGVFLTPAYSLVFGIERSGTRRVLATTTVQAAGNLGAAAASLSIVLAESFVGWRGTYFVIAAGLAASALLMVAAPDGGPRPPPTQAKPVSAVFGELRSAFGWIVEGRRFFGGALAASMACGVAGTLEGTWIATYFLDNYPYYSDLYSYLTAFVITIGIGVGFLLVAGYVVDRVVVAAPFGEPTLLVVPAIALCLGAPCKLVAVIVNDDFPLAFVGEALGKAFDAFNEAPLYVALQLASPKRHRPTVVGLYLFLYWVGAASLAEIVNTCLGLNMYQVLFVACSAQFAGGVCYGLVGCLEYPDARVRADDATHAEGEDVEEDEPA</sequence>
<dbReference type="InterPro" id="IPR036259">
    <property type="entry name" value="MFS_trans_sf"/>
</dbReference>
<keyword evidence="1" id="KW-1133">Transmembrane helix</keyword>
<dbReference type="Proteomes" id="UP001363151">
    <property type="component" value="Unassembled WGS sequence"/>
</dbReference>
<proteinExistence type="predicted"/>
<gene>
    <name evidence="2" type="ORF">SO694_000011247</name>
</gene>
<evidence type="ECO:0008006" key="4">
    <source>
        <dbReference type="Google" id="ProtNLM"/>
    </source>
</evidence>
<accession>A0ABR1GCU6</accession>
<feature type="transmembrane region" description="Helical" evidence="1">
    <location>
        <begin position="320"/>
        <end position="343"/>
    </location>
</feature>
<reference evidence="2 3" key="1">
    <citation type="submission" date="2024-03" db="EMBL/GenBank/DDBJ databases">
        <title>Aureococcus anophagefferens CCMP1851 and Kratosvirus quantuckense: Draft genome of a second virus-susceptible host strain in the model system.</title>
        <authorList>
            <person name="Chase E."/>
            <person name="Truchon A.R."/>
            <person name="Schepens W."/>
            <person name="Wilhelm S.W."/>
        </authorList>
    </citation>
    <scope>NUCLEOTIDE SEQUENCE [LARGE SCALE GENOMIC DNA]</scope>
    <source>
        <strain evidence="2 3">CCMP1851</strain>
    </source>
</reference>
<dbReference type="SUPFAM" id="SSF103473">
    <property type="entry name" value="MFS general substrate transporter"/>
    <property type="match status" value="1"/>
</dbReference>
<feature type="transmembrane region" description="Helical" evidence="1">
    <location>
        <begin position="26"/>
        <end position="52"/>
    </location>
</feature>
<dbReference type="EMBL" id="JBBJCI010000035">
    <property type="protein sequence ID" value="KAK7253568.1"/>
    <property type="molecule type" value="Genomic_DNA"/>
</dbReference>
<feature type="transmembrane region" description="Helical" evidence="1">
    <location>
        <begin position="283"/>
        <end position="308"/>
    </location>
</feature>
<feature type="transmembrane region" description="Helical" evidence="1">
    <location>
        <begin position="132"/>
        <end position="153"/>
    </location>
</feature>
<comment type="caution">
    <text evidence="2">The sequence shown here is derived from an EMBL/GenBank/DDBJ whole genome shotgun (WGS) entry which is preliminary data.</text>
</comment>
<dbReference type="InterPro" id="IPR011701">
    <property type="entry name" value="MFS"/>
</dbReference>
<protein>
    <recommendedName>
        <fullName evidence="4">Major facilitator superfamily (MFS) profile domain-containing protein</fullName>
    </recommendedName>
</protein>
<keyword evidence="1" id="KW-0812">Transmembrane</keyword>
<keyword evidence="1" id="KW-0472">Membrane</keyword>
<feature type="transmembrane region" description="Helical" evidence="1">
    <location>
        <begin position="247"/>
        <end position="271"/>
    </location>
</feature>
<evidence type="ECO:0000313" key="2">
    <source>
        <dbReference type="EMBL" id="KAK7253568.1"/>
    </source>
</evidence>
<feature type="transmembrane region" description="Helical" evidence="1">
    <location>
        <begin position="191"/>
        <end position="212"/>
    </location>
</feature>